<evidence type="ECO:0000256" key="2">
    <source>
        <dbReference type="ARBA" id="ARBA00004651"/>
    </source>
</evidence>
<dbReference type="RefSeq" id="WP_091827368.1">
    <property type="nucleotide sequence ID" value="NZ_FNRJ01000014.1"/>
</dbReference>
<dbReference type="InterPro" id="IPR003661">
    <property type="entry name" value="HisK_dim/P_dom"/>
</dbReference>
<dbReference type="Gene3D" id="1.10.287.130">
    <property type="match status" value="1"/>
</dbReference>
<dbReference type="CDD" id="cd00075">
    <property type="entry name" value="HATPase"/>
    <property type="match status" value="1"/>
</dbReference>
<dbReference type="CDD" id="cd00082">
    <property type="entry name" value="HisKA"/>
    <property type="match status" value="1"/>
</dbReference>
<dbReference type="SMART" id="SM00387">
    <property type="entry name" value="HATPase_c"/>
    <property type="match status" value="1"/>
</dbReference>
<dbReference type="GO" id="GO:0000155">
    <property type="term" value="F:phosphorelay sensor kinase activity"/>
    <property type="evidence" value="ECO:0007669"/>
    <property type="project" value="InterPro"/>
</dbReference>
<feature type="transmembrane region" description="Helical" evidence="12">
    <location>
        <begin position="190"/>
        <end position="212"/>
    </location>
</feature>
<evidence type="ECO:0000259" key="14">
    <source>
        <dbReference type="PROSITE" id="PS50885"/>
    </source>
</evidence>
<evidence type="ECO:0000259" key="13">
    <source>
        <dbReference type="PROSITE" id="PS50109"/>
    </source>
</evidence>
<evidence type="ECO:0000256" key="7">
    <source>
        <dbReference type="ARBA" id="ARBA00022692"/>
    </source>
</evidence>
<evidence type="ECO:0000313" key="15">
    <source>
        <dbReference type="EMBL" id="SEB04121.1"/>
    </source>
</evidence>
<dbReference type="InterPro" id="IPR004358">
    <property type="entry name" value="Sig_transdc_His_kin-like_C"/>
</dbReference>
<dbReference type="EMBL" id="FNRJ01000014">
    <property type="protein sequence ID" value="SEB04121.1"/>
    <property type="molecule type" value="Genomic_DNA"/>
</dbReference>
<organism evidence="15 16">
    <name type="scientific">Marinobacterium iners DSM 11526</name>
    <dbReference type="NCBI Taxonomy" id="1122198"/>
    <lineage>
        <taxon>Bacteria</taxon>
        <taxon>Pseudomonadati</taxon>
        <taxon>Pseudomonadota</taxon>
        <taxon>Gammaproteobacteria</taxon>
        <taxon>Oceanospirillales</taxon>
        <taxon>Oceanospirillaceae</taxon>
        <taxon>Marinobacterium</taxon>
    </lineage>
</organism>
<keyword evidence="11 12" id="KW-0472">Membrane</keyword>
<keyword evidence="6" id="KW-0808">Transferase</keyword>
<feature type="transmembrane region" description="Helical" evidence="12">
    <location>
        <begin position="7"/>
        <end position="27"/>
    </location>
</feature>
<dbReference type="PROSITE" id="PS50109">
    <property type="entry name" value="HIS_KIN"/>
    <property type="match status" value="1"/>
</dbReference>
<dbReference type="PANTHER" id="PTHR45436">
    <property type="entry name" value="SENSOR HISTIDINE KINASE YKOH"/>
    <property type="match status" value="1"/>
</dbReference>
<evidence type="ECO:0000256" key="8">
    <source>
        <dbReference type="ARBA" id="ARBA00022777"/>
    </source>
</evidence>
<dbReference type="InterPro" id="IPR036890">
    <property type="entry name" value="HATPase_C_sf"/>
</dbReference>
<dbReference type="Proteomes" id="UP000242469">
    <property type="component" value="Unassembled WGS sequence"/>
</dbReference>
<keyword evidence="7 12" id="KW-0812">Transmembrane</keyword>
<gene>
    <name evidence="15" type="ORF">SAMN02745729_11412</name>
</gene>
<dbReference type="Gene3D" id="3.30.565.10">
    <property type="entry name" value="Histidine kinase-like ATPase, C-terminal domain"/>
    <property type="match status" value="1"/>
</dbReference>
<keyword evidence="5" id="KW-0597">Phosphoprotein</keyword>
<accession>A0A1H4G482</accession>
<keyword evidence="10" id="KW-0902">Two-component regulatory system</keyword>
<dbReference type="Gene3D" id="6.10.340.10">
    <property type="match status" value="1"/>
</dbReference>
<feature type="domain" description="HAMP" evidence="14">
    <location>
        <begin position="210"/>
        <end position="261"/>
    </location>
</feature>
<dbReference type="STRING" id="1122198.SAMN02745729_11412"/>
<dbReference type="Pfam" id="PF00672">
    <property type="entry name" value="HAMP"/>
    <property type="match status" value="1"/>
</dbReference>
<evidence type="ECO:0000256" key="6">
    <source>
        <dbReference type="ARBA" id="ARBA00022679"/>
    </source>
</evidence>
<comment type="catalytic activity">
    <reaction evidence="1">
        <text>ATP + protein L-histidine = ADP + protein N-phospho-L-histidine.</text>
        <dbReference type="EC" id="2.7.13.3"/>
    </reaction>
</comment>
<dbReference type="Pfam" id="PF02518">
    <property type="entry name" value="HATPase_c"/>
    <property type="match status" value="1"/>
</dbReference>
<dbReference type="SUPFAM" id="SSF103190">
    <property type="entry name" value="Sensory domain-like"/>
    <property type="match status" value="1"/>
</dbReference>
<dbReference type="InterPro" id="IPR003660">
    <property type="entry name" value="HAMP_dom"/>
</dbReference>
<dbReference type="SUPFAM" id="SSF55874">
    <property type="entry name" value="ATPase domain of HSP90 chaperone/DNA topoisomerase II/histidine kinase"/>
    <property type="match status" value="1"/>
</dbReference>
<dbReference type="PROSITE" id="PS50885">
    <property type="entry name" value="HAMP"/>
    <property type="match status" value="1"/>
</dbReference>
<keyword evidence="9 12" id="KW-1133">Transmembrane helix</keyword>
<feature type="domain" description="Histidine kinase" evidence="13">
    <location>
        <begin position="268"/>
        <end position="482"/>
    </location>
</feature>
<name>A0A1H4G482_9GAMM</name>
<dbReference type="SUPFAM" id="SSF47384">
    <property type="entry name" value="Homodimeric domain of signal transducing histidine kinase"/>
    <property type="match status" value="1"/>
</dbReference>
<dbReference type="EC" id="2.7.13.3" evidence="3"/>
<dbReference type="Pfam" id="PF00512">
    <property type="entry name" value="HisKA"/>
    <property type="match status" value="1"/>
</dbReference>
<evidence type="ECO:0000256" key="4">
    <source>
        <dbReference type="ARBA" id="ARBA00022475"/>
    </source>
</evidence>
<dbReference type="AlphaFoldDB" id="A0A1H4G482"/>
<keyword evidence="4" id="KW-1003">Cell membrane</keyword>
<keyword evidence="8 15" id="KW-0418">Kinase</keyword>
<evidence type="ECO:0000256" key="11">
    <source>
        <dbReference type="ARBA" id="ARBA00023136"/>
    </source>
</evidence>
<dbReference type="InterPro" id="IPR050428">
    <property type="entry name" value="TCS_sensor_his_kinase"/>
</dbReference>
<dbReference type="GO" id="GO:0005886">
    <property type="term" value="C:plasma membrane"/>
    <property type="evidence" value="ECO:0007669"/>
    <property type="project" value="UniProtKB-SubCell"/>
</dbReference>
<protein>
    <recommendedName>
        <fullName evidence="3">histidine kinase</fullName>
        <ecNumber evidence="3">2.7.13.3</ecNumber>
    </recommendedName>
</protein>
<evidence type="ECO:0000313" key="16">
    <source>
        <dbReference type="Proteomes" id="UP000242469"/>
    </source>
</evidence>
<dbReference type="OrthoDB" id="9809766at2"/>
<keyword evidence="16" id="KW-1185">Reference proteome</keyword>
<dbReference type="PRINTS" id="PR00344">
    <property type="entry name" value="BCTRLSENSOR"/>
</dbReference>
<evidence type="ECO:0000256" key="5">
    <source>
        <dbReference type="ARBA" id="ARBA00022553"/>
    </source>
</evidence>
<dbReference type="InterPro" id="IPR029151">
    <property type="entry name" value="Sensor-like_sf"/>
</dbReference>
<proteinExistence type="predicted"/>
<dbReference type="PANTHER" id="PTHR45436:SF10">
    <property type="entry name" value="HISTIDINE KINASE"/>
    <property type="match status" value="1"/>
</dbReference>
<evidence type="ECO:0000256" key="3">
    <source>
        <dbReference type="ARBA" id="ARBA00012438"/>
    </source>
</evidence>
<reference evidence="16" key="1">
    <citation type="submission" date="2016-10" db="EMBL/GenBank/DDBJ databases">
        <authorList>
            <person name="Varghese N."/>
            <person name="Submissions S."/>
        </authorList>
    </citation>
    <scope>NUCLEOTIDE SEQUENCE [LARGE SCALE GENOMIC DNA]</scope>
    <source>
        <strain evidence="16">DSM 11526</strain>
    </source>
</reference>
<dbReference type="InterPro" id="IPR003594">
    <property type="entry name" value="HATPase_dom"/>
</dbReference>
<sequence>MSLRSRLILVFLFSVLTGLGSVVYWVLDELEPRYKEAQEEILVDISEMMATLIANEGVSFSESGGTVIDTHLAERLFAGLAGRPLNAQIYDLLKTEVDLRMYITDARGTVIFDSHYTDTGRDYSQWRDVYLTLRGHYGARSSDDVPGNSDTERLYAASPVLYRGDIIGVVSTGKPTRNINRFISHLSTNLLWISLVAALATLLTGLVITLWITRPLHRLEQYARGVSRGERPVLPALGHNEVGRVGKALESMKAALDGKSYVADYVQSLTHELKAPIAGIRGAAELLQEPMSDARRNQFLNNIIEQGSRMQELIERLLKLAAIEYQSSLERHDRVVLKELITAVCRSLEDYASRHRVSLEYSCAPSLSITGDTTLLQDALSNLIRNAIEFSPPESAVLIGAIQNDASVYISVKDSGPGVPPFAEEKLTQRFFCLPRTDGSKGSGLGLSFVHEIMQLHNGKLNYHRETEPPATVFSLTLPAESSLPNGV</sequence>
<evidence type="ECO:0000256" key="12">
    <source>
        <dbReference type="SAM" id="Phobius"/>
    </source>
</evidence>
<dbReference type="InterPro" id="IPR036097">
    <property type="entry name" value="HisK_dim/P_sf"/>
</dbReference>
<evidence type="ECO:0000256" key="10">
    <source>
        <dbReference type="ARBA" id="ARBA00023012"/>
    </source>
</evidence>
<dbReference type="InterPro" id="IPR005467">
    <property type="entry name" value="His_kinase_dom"/>
</dbReference>
<dbReference type="NCBIfam" id="NF008312">
    <property type="entry name" value="PRK11100.1"/>
    <property type="match status" value="1"/>
</dbReference>
<comment type="subcellular location">
    <subcellularLocation>
        <location evidence="2">Cell membrane</location>
        <topology evidence="2">Multi-pass membrane protein</topology>
    </subcellularLocation>
</comment>
<evidence type="ECO:0000256" key="9">
    <source>
        <dbReference type="ARBA" id="ARBA00022989"/>
    </source>
</evidence>
<dbReference type="SMART" id="SM00388">
    <property type="entry name" value="HisKA"/>
    <property type="match status" value="1"/>
</dbReference>
<evidence type="ECO:0000256" key="1">
    <source>
        <dbReference type="ARBA" id="ARBA00000085"/>
    </source>
</evidence>